<sequence>MNLKRNAFTNNVYLPMHSNNLTSSHPLPLEQKLNLETARINWHELQTHFARGVCIYVAPELDLVNIAHMIATDNSAAIALLIQEGKIGKVSDIMAQQYYDCNQPMWAVVVMPYVLVQPDNTIVENN</sequence>
<dbReference type="EMBL" id="CP132375">
    <property type="protein sequence ID" value="WLS97516.1"/>
    <property type="molecule type" value="Genomic_DNA"/>
</dbReference>
<organism evidence="1 2">
    <name type="scientific">Snodgrassella alvi</name>
    <dbReference type="NCBI Taxonomy" id="1196083"/>
    <lineage>
        <taxon>Bacteria</taxon>
        <taxon>Pseudomonadati</taxon>
        <taxon>Pseudomonadota</taxon>
        <taxon>Betaproteobacteria</taxon>
        <taxon>Neisseriales</taxon>
        <taxon>Neisseriaceae</taxon>
        <taxon>Snodgrassella</taxon>
    </lineage>
</organism>
<dbReference type="Pfam" id="PF10052">
    <property type="entry name" value="DUF2288"/>
    <property type="match status" value="1"/>
</dbReference>
<dbReference type="GeneID" id="32537854"/>
<gene>
    <name evidence="1" type="ORF">RAM05_06460</name>
</gene>
<evidence type="ECO:0000313" key="1">
    <source>
        <dbReference type="EMBL" id="WLS97516.1"/>
    </source>
</evidence>
<dbReference type="InterPro" id="IPR018741">
    <property type="entry name" value="DUF2288"/>
</dbReference>
<dbReference type="AlphaFoldDB" id="A0ABD7YZ31"/>
<accession>A0ABD7YZ31</accession>
<evidence type="ECO:0000313" key="2">
    <source>
        <dbReference type="Proteomes" id="UP001229773"/>
    </source>
</evidence>
<reference evidence="1 2" key="1">
    <citation type="submission" date="2023-08" db="EMBL/GenBank/DDBJ databases">
        <title>Complete genome sequences of 12 bacterial strains from the honey bee gut, resolved with long-read nanopore sequencing.</title>
        <authorList>
            <person name="Kwong W.K."/>
            <person name="Acheampong S."/>
            <person name="Polat M.F."/>
        </authorList>
    </citation>
    <scope>NUCLEOTIDE SEQUENCE [LARGE SCALE GENOMIC DNA]</scope>
    <source>
        <strain evidence="2">wkB9</strain>
    </source>
</reference>
<name>A0ABD7YZ31_9NEIS</name>
<protein>
    <submittedName>
        <fullName evidence="1">DUF2288 domain-containing protein</fullName>
    </submittedName>
</protein>
<dbReference type="Proteomes" id="UP001229773">
    <property type="component" value="Chromosome"/>
</dbReference>
<dbReference type="RefSeq" id="WP_025330581.1">
    <property type="nucleotide sequence ID" value="NZ_CP132375.1"/>
</dbReference>
<proteinExistence type="predicted"/>